<dbReference type="RefSeq" id="WP_014184221.1">
    <property type="nucleotide sequence ID" value="NC_016584.1"/>
</dbReference>
<feature type="transmembrane region" description="Helical" evidence="1">
    <location>
        <begin position="148"/>
        <end position="175"/>
    </location>
</feature>
<feature type="transmembrane region" description="Helical" evidence="1">
    <location>
        <begin position="33"/>
        <end position="53"/>
    </location>
</feature>
<feature type="transmembrane region" description="Helical" evidence="1">
    <location>
        <begin position="494"/>
        <end position="517"/>
    </location>
</feature>
<reference evidence="2 3" key="2">
    <citation type="journal article" date="2012" name="J. Bacteriol.">
        <title>Complete genome sequences of Desulfosporosinus orientis DSM765T, Desulfosporosinus youngiae DSM17734T, Desulfosporosinus meridiei DSM13257T, and Desulfosporosinus acidiphilus DSM22704T.</title>
        <authorList>
            <person name="Pester M."/>
            <person name="Brambilla E."/>
            <person name="Alazard D."/>
            <person name="Rattei T."/>
            <person name="Weinmaier T."/>
            <person name="Han J."/>
            <person name="Lucas S."/>
            <person name="Lapidus A."/>
            <person name="Cheng J.F."/>
            <person name="Goodwin L."/>
            <person name="Pitluck S."/>
            <person name="Peters L."/>
            <person name="Ovchinnikova G."/>
            <person name="Teshima H."/>
            <person name="Detter J.C."/>
            <person name="Han C.S."/>
            <person name="Tapia R."/>
            <person name="Land M.L."/>
            <person name="Hauser L."/>
            <person name="Kyrpides N.C."/>
            <person name="Ivanova N.N."/>
            <person name="Pagani I."/>
            <person name="Huntmann M."/>
            <person name="Wei C.L."/>
            <person name="Davenport K.W."/>
            <person name="Daligault H."/>
            <person name="Chain P.S."/>
            <person name="Chen A."/>
            <person name="Mavromatis K."/>
            <person name="Markowitz V."/>
            <person name="Szeto E."/>
            <person name="Mikhailova N."/>
            <person name="Pati A."/>
            <person name="Wagner M."/>
            <person name="Woyke T."/>
            <person name="Ollivier B."/>
            <person name="Klenk H.P."/>
            <person name="Spring S."/>
            <person name="Loy A."/>
        </authorList>
    </citation>
    <scope>NUCLEOTIDE SEQUENCE [LARGE SCALE GENOMIC DNA]</scope>
    <source>
        <strain evidence="3">ATCC 19365 / DSM 765 / NCIMB 8382 / VKM B-1628</strain>
    </source>
</reference>
<keyword evidence="1" id="KW-0812">Transmembrane</keyword>
<organism evidence="2 3">
    <name type="scientific">Desulfosporosinus orientis (strain ATCC 19365 / DSM 765 / NCIMB 8382 / VKM B-1628 / Singapore I)</name>
    <name type="common">Desulfotomaculum orientis</name>
    <dbReference type="NCBI Taxonomy" id="768706"/>
    <lineage>
        <taxon>Bacteria</taxon>
        <taxon>Bacillati</taxon>
        <taxon>Bacillota</taxon>
        <taxon>Clostridia</taxon>
        <taxon>Eubacteriales</taxon>
        <taxon>Desulfitobacteriaceae</taxon>
        <taxon>Desulfosporosinus</taxon>
    </lineage>
</organism>
<evidence type="ECO:0000313" key="3">
    <source>
        <dbReference type="Proteomes" id="UP000006346"/>
    </source>
</evidence>
<keyword evidence="1" id="KW-1133">Transmembrane helix</keyword>
<dbReference type="OrthoDB" id="138672at2"/>
<feature type="transmembrane region" description="Helical" evidence="1">
    <location>
        <begin position="310"/>
        <end position="329"/>
    </location>
</feature>
<dbReference type="EMBL" id="CP003108">
    <property type="protein sequence ID" value="AET67402.1"/>
    <property type="molecule type" value="Genomic_DNA"/>
</dbReference>
<gene>
    <name evidence="2" type="ordered locus">Desor_1765</name>
</gene>
<proteinExistence type="predicted"/>
<evidence type="ECO:0000256" key="1">
    <source>
        <dbReference type="SAM" id="Phobius"/>
    </source>
</evidence>
<reference evidence="3" key="1">
    <citation type="submission" date="2011-11" db="EMBL/GenBank/DDBJ databases">
        <title>Complete sequence of Desulfosporosinus orientis DSM 765.</title>
        <authorList>
            <person name="Lucas S."/>
            <person name="Han J."/>
            <person name="Lapidus A."/>
            <person name="Cheng J.-F."/>
            <person name="Goodwin L."/>
            <person name="Pitluck S."/>
            <person name="Peters L."/>
            <person name="Ovchinnikova G."/>
            <person name="Teshima H."/>
            <person name="Detter J.C."/>
            <person name="Han C."/>
            <person name="Tapia R."/>
            <person name="Land M."/>
            <person name="Hauser L."/>
            <person name="Kyrpides N."/>
            <person name="Ivanova N."/>
            <person name="Pagani I."/>
            <person name="Pester M."/>
            <person name="Spring S."/>
            <person name="Ollivier B."/>
            <person name="Rattei T."/>
            <person name="Klenk H.-P."/>
            <person name="Wagner M."/>
            <person name="Loy A."/>
            <person name="Woyke T."/>
        </authorList>
    </citation>
    <scope>NUCLEOTIDE SEQUENCE [LARGE SCALE GENOMIC DNA]</scope>
    <source>
        <strain evidence="3">ATCC 19365 / DSM 765 / NCIMB 8382 / VKM B-1628</strain>
    </source>
</reference>
<sequence length="527" mass="58627">MNKFIELVKVNIIMALAQMNLVRVSSSKKQDRGYLWLIGVVYAGLMVYFGWIMKMLYGKLEPFHLQWIILLLLFSVLTLMTLMIGLFTVSGVLFESRDLDQLFSYPLSSNQILFSKITALIMGNWPLNLIFTLPVLGVYSYYAHPSTMFYLCAVLGFLFIPLIPLAVAVIISYLINLISMGKRARNTINIVLILACVGSINFLVRAVLNNFKSIVAGSSSLVEGIQKFYPPVGYLVSAIKNNSLSDLLIFLAINFIPFAVLTTILSRWYKSLRSKTVTTKKVKSKGLTYKVSSPFSNLLQKEFGRYFSSAFYVLNSSIGLILITLFTVSSSFSGKQFRAILNLFSDNKTAGMVVLFCFLAALANTTAPSISLEGKNLWILKASPVDVGTILLAKLCVQLTIAIPVLIIDSVILSLTLHFSFMSFLWVCLIPVLMSVLSGLVGLIANLRYHRFDFTNEMQVVKNSASVLISMFGMLFVVGAFAGIYLLFQNVVSFDVFATAVVCVLLMLTLITGMYLFTKGKKLFELL</sequence>
<dbReference type="STRING" id="768706.Desor_1765"/>
<name>G7W8H5_DESOD</name>
<feature type="transmembrane region" description="Helical" evidence="1">
    <location>
        <begin position="113"/>
        <end position="142"/>
    </location>
</feature>
<feature type="transmembrane region" description="Helical" evidence="1">
    <location>
        <begin position="466"/>
        <end position="488"/>
    </location>
</feature>
<dbReference type="Proteomes" id="UP000006346">
    <property type="component" value="Chromosome"/>
</dbReference>
<evidence type="ECO:0008006" key="4">
    <source>
        <dbReference type="Google" id="ProtNLM"/>
    </source>
</evidence>
<feature type="transmembrane region" description="Helical" evidence="1">
    <location>
        <begin position="65"/>
        <end position="93"/>
    </location>
</feature>
<feature type="transmembrane region" description="Helical" evidence="1">
    <location>
        <begin position="187"/>
        <end position="208"/>
    </location>
</feature>
<feature type="transmembrane region" description="Helical" evidence="1">
    <location>
        <begin position="391"/>
        <end position="417"/>
    </location>
</feature>
<dbReference type="PATRIC" id="fig|768706.3.peg.1771"/>
<feature type="transmembrane region" description="Helical" evidence="1">
    <location>
        <begin position="423"/>
        <end position="445"/>
    </location>
</feature>
<protein>
    <recommendedName>
        <fullName evidence="4">ABC-2 type transport system permease protein</fullName>
    </recommendedName>
</protein>
<feature type="transmembrane region" description="Helical" evidence="1">
    <location>
        <begin position="349"/>
        <end position="370"/>
    </location>
</feature>
<keyword evidence="1" id="KW-0472">Membrane</keyword>
<accession>G7W8H5</accession>
<dbReference type="HOGENOM" id="CLU_031634_1_0_9"/>
<dbReference type="eggNOG" id="COG2898">
    <property type="taxonomic scope" value="Bacteria"/>
</dbReference>
<keyword evidence="3" id="KW-1185">Reference proteome</keyword>
<feature type="transmembrane region" description="Helical" evidence="1">
    <location>
        <begin position="247"/>
        <end position="265"/>
    </location>
</feature>
<dbReference type="KEGG" id="dor:Desor_1765"/>
<dbReference type="AlphaFoldDB" id="G7W8H5"/>
<evidence type="ECO:0000313" key="2">
    <source>
        <dbReference type="EMBL" id="AET67402.1"/>
    </source>
</evidence>